<evidence type="ECO:0000256" key="1">
    <source>
        <dbReference type="ARBA" id="ARBA00009199"/>
    </source>
</evidence>
<organism evidence="3">
    <name type="scientific">Acerihabitans sp. KWT182</name>
    <dbReference type="NCBI Taxonomy" id="3157919"/>
    <lineage>
        <taxon>Bacteria</taxon>
        <taxon>Pseudomonadati</taxon>
        <taxon>Pseudomonadota</taxon>
        <taxon>Gammaproteobacteria</taxon>
        <taxon>Enterobacterales</taxon>
        <taxon>Pectobacteriaceae</taxon>
        <taxon>Acerihabitans</taxon>
    </lineage>
</organism>
<dbReference type="GO" id="GO:0003824">
    <property type="term" value="F:catalytic activity"/>
    <property type="evidence" value="ECO:0007669"/>
    <property type="project" value="InterPro"/>
</dbReference>
<accession>A0AAU7Q740</accession>
<evidence type="ECO:0000313" key="3">
    <source>
        <dbReference type="EMBL" id="XBS68773.1"/>
    </source>
</evidence>
<evidence type="ECO:0000259" key="2">
    <source>
        <dbReference type="Pfam" id="PF01425"/>
    </source>
</evidence>
<dbReference type="Pfam" id="PF01425">
    <property type="entry name" value="Amidase"/>
    <property type="match status" value="1"/>
</dbReference>
<dbReference type="Gene3D" id="3.90.1300.10">
    <property type="entry name" value="Amidase signature (AS) domain"/>
    <property type="match status" value="1"/>
</dbReference>
<gene>
    <name evidence="3" type="ORF">ABK905_19620</name>
</gene>
<dbReference type="PANTHER" id="PTHR11895:SF7">
    <property type="entry name" value="GLUTAMYL-TRNA(GLN) AMIDOTRANSFERASE SUBUNIT A, MITOCHONDRIAL"/>
    <property type="match status" value="1"/>
</dbReference>
<sequence length="204" mass="21984">MTVNPSRLGVHPAVAAAIRKAADALARAGYEVDEVEPPETDAVAELWWRLAWWEVGALSGAGIRKFGDEGVKRAVEIYLESTSKGDLQAYMKGVAARATHVRRWLQFLERYPLVLGPVSTELPFLVDFDCQGGLTGEALRKAQRLLIAVNLLGLPAAAVPTGLSDGIPVGVQIIGSPFREDLCLDAAEVIEADVGFSIPIDPRR</sequence>
<proteinExistence type="inferred from homology"/>
<dbReference type="InterPro" id="IPR036928">
    <property type="entry name" value="AS_sf"/>
</dbReference>
<feature type="domain" description="Amidase" evidence="2">
    <location>
        <begin position="9"/>
        <end position="184"/>
    </location>
</feature>
<dbReference type="SUPFAM" id="SSF75304">
    <property type="entry name" value="Amidase signature (AS) enzymes"/>
    <property type="match status" value="1"/>
</dbReference>
<comment type="similarity">
    <text evidence="1">Belongs to the amidase family.</text>
</comment>
<name>A0AAU7Q740_9GAMM</name>
<dbReference type="AlphaFoldDB" id="A0AAU7Q740"/>
<dbReference type="InterPro" id="IPR023631">
    <property type="entry name" value="Amidase_dom"/>
</dbReference>
<dbReference type="PANTHER" id="PTHR11895">
    <property type="entry name" value="TRANSAMIDASE"/>
    <property type="match status" value="1"/>
</dbReference>
<protein>
    <submittedName>
        <fullName evidence="3">Amidase family protein</fullName>
    </submittedName>
</protein>
<dbReference type="InterPro" id="IPR000120">
    <property type="entry name" value="Amidase"/>
</dbReference>
<reference evidence="3" key="1">
    <citation type="submission" date="2024-06" db="EMBL/GenBank/DDBJ databases">
        <authorList>
            <person name="Coelho C."/>
            <person name="Bento M."/>
            <person name="Garcia E."/>
            <person name="Camelo A."/>
            <person name="Brandao I."/>
            <person name="Espirito Santo C."/>
            <person name="Trovao J."/>
            <person name="Verissimo A."/>
            <person name="Costa J."/>
            <person name="Tiago I."/>
        </authorList>
    </citation>
    <scope>NUCLEOTIDE SEQUENCE</scope>
    <source>
        <strain evidence="3">KWT182</strain>
    </source>
</reference>
<dbReference type="EMBL" id="CP157947">
    <property type="protein sequence ID" value="XBS68773.1"/>
    <property type="molecule type" value="Genomic_DNA"/>
</dbReference>